<feature type="compositionally biased region" description="Basic and acidic residues" evidence="1">
    <location>
        <begin position="21"/>
        <end position="48"/>
    </location>
</feature>
<gene>
    <name evidence="2" type="ORF">CDAR_587091</name>
</gene>
<sequence>MPPKYTRKQWFAIRDRLKREGKWDESRANKRKYEGDHVGEVPTKEVPKPSESNFITCNVSSAETSNILLQNYSVTREHNYEKVSKENSINTRANMESQPLSSVVNTPSH</sequence>
<keyword evidence="3" id="KW-1185">Reference proteome</keyword>
<evidence type="ECO:0000313" key="2">
    <source>
        <dbReference type="EMBL" id="GIY38992.1"/>
    </source>
</evidence>
<accession>A0AAV4T052</accession>
<feature type="region of interest" description="Disordered" evidence="1">
    <location>
        <begin position="21"/>
        <end position="51"/>
    </location>
</feature>
<name>A0AAV4T052_9ARAC</name>
<dbReference type="Proteomes" id="UP001054837">
    <property type="component" value="Unassembled WGS sequence"/>
</dbReference>
<evidence type="ECO:0000256" key="1">
    <source>
        <dbReference type="SAM" id="MobiDB-lite"/>
    </source>
</evidence>
<organism evidence="2 3">
    <name type="scientific">Caerostris darwini</name>
    <dbReference type="NCBI Taxonomy" id="1538125"/>
    <lineage>
        <taxon>Eukaryota</taxon>
        <taxon>Metazoa</taxon>
        <taxon>Ecdysozoa</taxon>
        <taxon>Arthropoda</taxon>
        <taxon>Chelicerata</taxon>
        <taxon>Arachnida</taxon>
        <taxon>Araneae</taxon>
        <taxon>Araneomorphae</taxon>
        <taxon>Entelegynae</taxon>
        <taxon>Araneoidea</taxon>
        <taxon>Araneidae</taxon>
        <taxon>Caerostris</taxon>
    </lineage>
</organism>
<evidence type="ECO:0000313" key="3">
    <source>
        <dbReference type="Proteomes" id="UP001054837"/>
    </source>
</evidence>
<reference evidence="2 3" key="1">
    <citation type="submission" date="2021-06" db="EMBL/GenBank/DDBJ databases">
        <title>Caerostris darwini draft genome.</title>
        <authorList>
            <person name="Kono N."/>
            <person name="Arakawa K."/>
        </authorList>
    </citation>
    <scope>NUCLEOTIDE SEQUENCE [LARGE SCALE GENOMIC DNA]</scope>
</reference>
<protein>
    <submittedName>
        <fullName evidence="2">Uncharacterized protein</fullName>
    </submittedName>
</protein>
<comment type="caution">
    <text evidence="2">The sequence shown here is derived from an EMBL/GenBank/DDBJ whole genome shotgun (WGS) entry which is preliminary data.</text>
</comment>
<proteinExistence type="predicted"/>
<feature type="compositionally biased region" description="Polar residues" evidence="1">
    <location>
        <begin position="86"/>
        <end position="109"/>
    </location>
</feature>
<dbReference type="EMBL" id="BPLQ01008705">
    <property type="protein sequence ID" value="GIY38992.1"/>
    <property type="molecule type" value="Genomic_DNA"/>
</dbReference>
<feature type="region of interest" description="Disordered" evidence="1">
    <location>
        <begin position="84"/>
        <end position="109"/>
    </location>
</feature>
<dbReference type="AlphaFoldDB" id="A0AAV4T052"/>